<gene>
    <name evidence="2" type="ORF">A2557_02355</name>
</gene>
<keyword evidence="1" id="KW-0812">Transmembrane</keyword>
<dbReference type="Proteomes" id="UP000177583">
    <property type="component" value="Unassembled WGS sequence"/>
</dbReference>
<feature type="transmembrane region" description="Helical" evidence="1">
    <location>
        <begin position="17"/>
        <end position="46"/>
    </location>
</feature>
<protein>
    <submittedName>
        <fullName evidence="2">Uncharacterized protein</fullName>
    </submittedName>
</protein>
<evidence type="ECO:0000313" key="3">
    <source>
        <dbReference type="Proteomes" id="UP000177583"/>
    </source>
</evidence>
<keyword evidence="1" id="KW-1133">Transmembrane helix</keyword>
<reference evidence="2 3" key="1">
    <citation type="journal article" date="2016" name="Nat. Commun.">
        <title>Thousands of microbial genomes shed light on interconnected biogeochemical processes in an aquifer system.</title>
        <authorList>
            <person name="Anantharaman K."/>
            <person name="Brown C.T."/>
            <person name="Hug L.A."/>
            <person name="Sharon I."/>
            <person name="Castelle C.J."/>
            <person name="Probst A.J."/>
            <person name="Thomas B.C."/>
            <person name="Singh A."/>
            <person name="Wilkins M.J."/>
            <person name="Karaoz U."/>
            <person name="Brodie E.L."/>
            <person name="Williams K.H."/>
            <person name="Hubbard S.S."/>
            <person name="Banfield J.F."/>
        </authorList>
    </citation>
    <scope>NUCLEOTIDE SEQUENCE [LARGE SCALE GENOMIC DNA]</scope>
</reference>
<organism evidence="2 3">
    <name type="scientific">Candidatus Lambdaproteobacteria bacterium RIFOXYD2_FULL_56_26</name>
    <dbReference type="NCBI Taxonomy" id="1817773"/>
    <lineage>
        <taxon>Bacteria</taxon>
        <taxon>Pseudomonadati</taxon>
        <taxon>Pseudomonadota</taxon>
        <taxon>Candidatus Lambdaproteobacteria</taxon>
    </lineage>
</organism>
<accession>A0A1F6GYX0</accession>
<dbReference type="AlphaFoldDB" id="A0A1F6GYX0"/>
<name>A0A1F6GYX0_9PROT</name>
<evidence type="ECO:0000256" key="1">
    <source>
        <dbReference type="SAM" id="Phobius"/>
    </source>
</evidence>
<evidence type="ECO:0000313" key="2">
    <source>
        <dbReference type="EMBL" id="OGH03345.1"/>
    </source>
</evidence>
<proteinExistence type="predicted"/>
<sequence length="61" mass="6858">MPSCGRFSLAPMEVIQFLLFGTFYLTVFFVAFGLMAAFVFLVVVGYSQQRAEKKAKKSLEP</sequence>
<dbReference type="EMBL" id="MFNF01000017">
    <property type="protein sequence ID" value="OGH03345.1"/>
    <property type="molecule type" value="Genomic_DNA"/>
</dbReference>
<keyword evidence="1" id="KW-0472">Membrane</keyword>
<comment type="caution">
    <text evidence="2">The sequence shown here is derived from an EMBL/GenBank/DDBJ whole genome shotgun (WGS) entry which is preliminary data.</text>
</comment>